<feature type="domain" description="POTRA" evidence="6">
    <location>
        <begin position="176"/>
        <end position="249"/>
    </location>
</feature>
<dbReference type="PANTHER" id="PTHR12815">
    <property type="entry name" value="SORTING AND ASSEMBLY MACHINERY SAMM50 PROTEIN FAMILY MEMBER"/>
    <property type="match status" value="1"/>
</dbReference>
<reference evidence="7" key="1">
    <citation type="submission" date="2019-08" db="EMBL/GenBank/DDBJ databases">
        <authorList>
            <person name="Kucharzyk K."/>
            <person name="Murdoch R.W."/>
            <person name="Higgins S."/>
            <person name="Loffler F."/>
        </authorList>
    </citation>
    <scope>NUCLEOTIDE SEQUENCE</scope>
</reference>
<dbReference type="EMBL" id="VSSQ01001004">
    <property type="protein sequence ID" value="MPM04042.1"/>
    <property type="molecule type" value="Genomic_DNA"/>
</dbReference>
<dbReference type="Gene3D" id="3.10.20.310">
    <property type="entry name" value="membrane protein fhac"/>
    <property type="match status" value="3"/>
</dbReference>
<dbReference type="GO" id="GO:0019867">
    <property type="term" value="C:outer membrane"/>
    <property type="evidence" value="ECO:0007669"/>
    <property type="project" value="InterPro"/>
</dbReference>
<evidence type="ECO:0000313" key="7">
    <source>
        <dbReference type="EMBL" id="MPM04042.1"/>
    </source>
</evidence>
<feature type="domain" description="POTRA" evidence="6">
    <location>
        <begin position="31"/>
        <end position="102"/>
    </location>
</feature>
<dbReference type="InterPro" id="IPR010827">
    <property type="entry name" value="BamA/TamA_POTRA"/>
</dbReference>
<dbReference type="PROSITE" id="PS51779">
    <property type="entry name" value="POTRA"/>
    <property type="match status" value="2"/>
</dbReference>
<dbReference type="InterPro" id="IPR000184">
    <property type="entry name" value="Bac_surfAg_D15"/>
</dbReference>
<evidence type="ECO:0000256" key="5">
    <source>
        <dbReference type="ARBA" id="ARBA00023237"/>
    </source>
</evidence>
<evidence type="ECO:0000259" key="6">
    <source>
        <dbReference type="PROSITE" id="PS51779"/>
    </source>
</evidence>
<sequence>MNVDLKKSWRILVLLFAVILLPNAAAFAAEPLVSALAVEGNQQVVAEHILGVVGTRVGEPLSREQLQTDVEAIYNLGFFSFVDISLQSVAGGAAVTYVVTENPVVEQITFTGNNIYTDEDLLKVVFTSPGTVFNRVFFRNDLDRIQEKYHKDGYVMVKIADVQIESGLIDVKIVEPKVGNIIIQGNKRTKTNVIAREIKLKKGDPFNATILRHSINRLQAKGFFEDVSVGFEPGDDPEETDIILTVSEQKTGRVGLSISHGTESGWSGGLSYTDTNWKGLGHIGEVGFETGDNEQYWISYREPYMDSKYFAWKIGFSKRKWEDRYYYRQGQRALRYDEEVKNIYLGAGRKFGKDERYSWFLTLDWKDVDAYNIRDIVIPGSENDLTRGKIFSVIGTLTRNNTDPYLSYSKGDIIDLNVEHALEALGGEYSFTKYWLQARYYVPVKGLGDLFDSRIGDEDNPAIFAARLRIGFSSGDLPTASLYSLGGSGTLRGYDDAEFEGAEMLLANFELRIPIEKAFGFVVFYDTGNTWKSPWQSNSGSFSLSDLHDSWGVGVRVKTPLGNFRLDHATGENESRTHFGFGEMF</sequence>
<evidence type="ECO:0000256" key="3">
    <source>
        <dbReference type="ARBA" id="ARBA00022729"/>
    </source>
</evidence>
<evidence type="ECO:0000256" key="4">
    <source>
        <dbReference type="ARBA" id="ARBA00023136"/>
    </source>
</evidence>
<organism evidence="7">
    <name type="scientific">bioreactor metagenome</name>
    <dbReference type="NCBI Taxonomy" id="1076179"/>
    <lineage>
        <taxon>unclassified sequences</taxon>
        <taxon>metagenomes</taxon>
        <taxon>ecological metagenomes</taxon>
    </lineage>
</organism>
<keyword evidence="5" id="KW-0998">Cell outer membrane</keyword>
<dbReference type="InterPro" id="IPR034746">
    <property type="entry name" value="POTRA"/>
</dbReference>
<evidence type="ECO:0000256" key="2">
    <source>
        <dbReference type="ARBA" id="ARBA00022692"/>
    </source>
</evidence>
<dbReference type="Gene3D" id="2.40.160.50">
    <property type="entry name" value="membrane protein fhac: a member of the omp85/tpsb transporter family"/>
    <property type="match status" value="1"/>
</dbReference>
<protein>
    <submittedName>
        <fullName evidence="7">Outer membrane protein assembly factor BamA</fullName>
    </submittedName>
</protein>
<accession>A0A644WJR8</accession>
<dbReference type="PANTHER" id="PTHR12815:SF47">
    <property type="entry name" value="TRANSLOCATION AND ASSEMBLY MODULE SUBUNIT TAMA"/>
    <property type="match status" value="1"/>
</dbReference>
<gene>
    <name evidence="7" type="primary">bamA_20</name>
    <name evidence="7" type="ORF">SDC9_50312</name>
</gene>
<comment type="subcellular location">
    <subcellularLocation>
        <location evidence="1">Membrane</location>
    </subcellularLocation>
</comment>
<dbReference type="Pfam" id="PF07244">
    <property type="entry name" value="POTRA"/>
    <property type="match status" value="3"/>
</dbReference>
<name>A0A644WJR8_9ZZZZ</name>
<keyword evidence="3" id="KW-0732">Signal</keyword>
<keyword evidence="2" id="KW-0812">Transmembrane</keyword>
<comment type="caution">
    <text evidence="7">The sequence shown here is derived from an EMBL/GenBank/DDBJ whole genome shotgun (WGS) entry which is preliminary data.</text>
</comment>
<dbReference type="InterPro" id="IPR039910">
    <property type="entry name" value="D15-like"/>
</dbReference>
<dbReference type="AlphaFoldDB" id="A0A644WJR8"/>
<proteinExistence type="predicted"/>
<dbReference type="Pfam" id="PF01103">
    <property type="entry name" value="Omp85"/>
    <property type="match status" value="1"/>
</dbReference>
<keyword evidence="4" id="KW-0472">Membrane</keyword>
<evidence type="ECO:0000256" key="1">
    <source>
        <dbReference type="ARBA" id="ARBA00004370"/>
    </source>
</evidence>